<evidence type="ECO:0000313" key="3">
    <source>
        <dbReference type="Proteomes" id="UP000017836"/>
    </source>
</evidence>
<proteinExistence type="predicted"/>
<protein>
    <submittedName>
        <fullName evidence="2">Uncharacterized protein</fullName>
    </submittedName>
</protein>
<feature type="region of interest" description="Disordered" evidence="1">
    <location>
        <begin position="746"/>
        <end position="825"/>
    </location>
</feature>
<dbReference type="HOGENOM" id="CLU_273899_0_0_1"/>
<feature type="compositionally biased region" description="Low complexity" evidence="1">
    <location>
        <begin position="446"/>
        <end position="457"/>
    </location>
</feature>
<feature type="compositionally biased region" description="Polar residues" evidence="1">
    <location>
        <begin position="332"/>
        <end position="341"/>
    </location>
</feature>
<dbReference type="Proteomes" id="UP000017836">
    <property type="component" value="Unassembled WGS sequence"/>
</dbReference>
<feature type="compositionally biased region" description="Polar residues" evidence="1">
    <location>
        <begin position="795"/>
        <end position="805"/>
    </location>
</feature>
<organism evidence="2 3">
    <name type="scientific">Amborella trichopoda</name>
    <dbReference type="NCBI Taxonomy" id="13333"/>
    <lineage>
        <taxon>Eukaryota</taxon>
        <taxon>Viridiplantae</taxon>
        <taxon>Streptophyta</taxon>
        <taxon>Embryophyta</taxon>
        <taxon>Tracheophyta</taxon>
        <taxon>Spermatophyta</taxon>
        <taxon>Magnoliopsida</taxon>
        <taxon>Amborellales</taxon>
        <taxon>Amborellaceae</taxon>
        <taxon>Amborella</taxon>
    </lineage>
</organism>
<sequence>MPPSPAASMRCSPPVGRSKAVEHHKRGRSLEGGLHLMKGDKDDDLALFNDMHTRERDNFLLPSADDFEDSISMNLRYFSDFKLGISIPARGESSDLLNADGNKNDYDWLLTPPDTPLFPSLDDETPPVNLPLRGRRRSEPIAISRSATMEKSYRRNSRSSASPNRLSPSPRSGTSTFQSRGRPSSAPTTSVSPVLRSSTPSRRPTTPPNKPATTLPRSSTPTFRRMSTGSSTGNPSTSGRRGPSPGKPNRGNSASPKLRAWQSTLPGFSSDPPPNLRTSLSDRPSSHVRGLSPASRSSNGRDASARFGRQSKSPTTSRSASSSHSHERDHFSSQSKGSAVSSCEDDVDSLQSGFSGKHAISSASSDHVPRRKYEAFSNNKGLTYPKKPSATLSNSAPKRYFNSTMRQMDHSKSPQGMFRPLLSSVPTSTFYVGKATNSQRPLISMNSSVTTSSNANSDQGASIAPDLEASDHDQDDQERNEWGKALFPNNAQEEVFVFDKVEGLTEDHSHDNMLHGVNSEVHEIILQTNPTTSDVDTHDDVDGDGCTVLEVDSRDPQKFDDIAEGIPILDIVGVKNAAPCGEVVNSCSISGTARDMDETAPACLELEDKNAFPQKATCPKDAKYQQETPGEQVTEVPLVQPVGEAGHQLPVGYLAGNIEREASPNLVHCKVVGHKRVNSVHSNHDMGDLQLCFEENDGRQCTRVEGPAEGTGISVLLLKGLGSRKWPVVQGRVFTATNISCDDPTYVRDSGSSSRGGITVLGGVSPSPSTDLASTSRQMDTRFHRQFSARRDAENTGNDHNVRPQSSSFSVSGASSNSYEPEVHRKNMWQEKFDDYVHDRESEHLDGTDLSDEKDLGVLKKIHSTMLDTFGVEQNITQHTERHKEVMGASGHELSIRAQSLRLEESSMPITQNLIEYCISIGNGEDLNSVSNISATEKELVNPDSSFLEANVVPDSSELTVDVSDHMHSTPGRMAIVDEDEHESDTGSRTAYALTKSILEASQDSFSSAAEQKKDMDASSIVLEFVIRGSSNLTTLRNYSCHTFPVLLTGMSIMRVSECK</sequence>
<feature type="compositionally biased region" description="Polar residues" evidence="1">
    <location>
        <begin position="766"/>
        <end position="778"/>
    </location>
</feature>
<evidence type="ECO:0000313" key="2">
    <source>
        <dbReference type="EMBL" id="ERN11897.1"/>
    </source>
</evidence>
<dbReference type="AlphaFoldDB" id="W1PPE7"/>
<feature type="compositionally biased region" description="Low complexity" evidence="1">
    <location>
        <begin position="227"/>
        <end position="239"/>
    </location>
</feature>
<gene>
    <name evidence="2" type="ORF">AMTR_s00020p00207770</name>
</gene>
<feature type="compositionally biased region" description="Low complexity" evidence="1">
    <location>
        <begin position="183"/>
        <end position="204"/>
    </location>
</feature>
<dbReference type="EMBL" id="KI392664">
    <property type="protein sequence ID" value="ERN11897.1"/>
    <property type="molecule type" value="Genomic_DNA"/>
</dbReference>
<dbReference type="GO" id="GO:0043622">
    <property type="term" value="P:cortical microtubule organization"/>
    <property type="evidence" value="ECO:0000318"/>
    <property type="project" value="GO_Central"/>
</dbReference>
<accession>W1PPE7</accession>
<dbReference type="PANTHER" id="PTHR31949:SF3">
    <property type="entry name" value="RUN_FYVE DOMAIN PROTEIN"/>
    <property type="match status" value="1"/>
</dbReference>
<name>W1PPE7_AMBTC</name>
<feature type="region of interest" description="Disordered" evidence="1">
    <location>
        <begin position="446"/>
        <end position="479"/>
    </location>
</feature>
<feature type="region of interest" description="Disordered" evidence="1">
    <location>
        <begin position="1"/>
        <end position="27"/>
    </location>
</feature>
<feature type="region of interest" description="Disordered" evidence="1">
    <location>
        <begin position="116"/>
        <end position="371"/>
    </location>
</feature>
<evidence type="ECO:0000256" key="1">
    <source>
        <dbReference type="SAM" id="MobiDB-lite"/>
    </source>
</evidence>
<feature type="compositionally biased region" description="Polar residues" evidence="1">
    <location>
        <begin position="173"/>
        <end position="182"/>
    </location>
</feature>
<feature type="compositionally biased region" description="Low complexity" evidence="1">
    <location>
        <begin position="311"/>
        <end position="323"/>
    </location>
</feature>
<feature type="compositionally biased region" description="Low complexity" evidence="1">
    <location>
        <begin position="158"/>
        <end position="172"/>
    </location>
</feature>
<feature type="compositionally biased region" description="Low complexity" evidence="1">
    <location>
        <begin position="806"/>
        <end position="818"/>
    </location>
</feature>
<keyword evidence="3" id="KW-1185">Reference proteome</keyword>
<feature type="compositionally biased region" description="Polar residues" evidence="1">
    <location>
        <begin position="250"/>
        <end position="267"/>
    </location>
</feature>
<dbReference type="eggNOG" id="ENOG502QTA9">
    <property type="taxonomic scope" value="Eukaryota"/>
</dbReference>
<feature type="compositionally biased region" description="Basic and acidic residues" evidence="1">
    <location>
        <begin position="469"/>
        <end position="479"/>
    </location>
</feature>
<dbReference type="STRING" id="13333.W1PPE7"/>
<dbReference type="GO" id="GO:0055028">
    <property type="term" value="C:cortical microtubule"/>
    <property type="evidence" value="ECO:0000318"/>
    <property type="project" value="GO_Central"/>
</dbReference>
<feature type="compositionally biased region" description="Basic and acidic residues" evidence="1">
    <location>
        <begin position="779"/>
        <end position="794"/>
    </location>
</feature>
<dbReference type="Gramene" id="ERN11897">
    <property type="protein sequence ID" value="ERN11897"/>
    <property type="gene ID" value="AMTR_s00020p00207770"/>
</dbReference>
<reference evidence="3" key="1">
    <citation type="journal article" date="2013" name="Science">
        <title>The Amborella genome and the evolution of flowering plants.</title>
        <authorList>
            <consortium name="Amborella Genome Project"/>
        </authorList>
    </citation>
    <scope>NUCLEOTIDE SEQUENCE [LARGE SCALE GENOMIC DNA]</scope>
</reference>
<dbReference type="PANTHER" id="PTHR31949">
    <property type="entry name" value="GASTRIC MUCIN-LIKE PROTEIN"/>
    <property type="match status" value="1"/>
</dbReference>
<feature type="compositionally biased region" description="Polar residues" evidence="1">
    <location>
        <begin position="211"/>
        <end position="222"/>
    </location>
</feature>